<dbReference type="Proteomes" id="UP000229730">
    <property type="component" value="Unassembled WGS sequence"/>
</dbReference>
<sequence length="197" mass="23158">MLKKSREYVEVLYREYGPSVRRFLYRKIQSREDAEDILHETFVRLQNIKEIEAIEYPRAFIFTIANNLATDNIRRKTIRGVKNASYAEEQIEQKNSTGLNPEESYLRKQYLQMLSEVIIDLPPKCRQAFILRKFHNLSYKEIALEMSISVKTVEKHLAKALCTCKTNLMIKNDNVIKFDVAIEYTVSQQCVRADKNV</sequence>
<dbReference type="InterPro" id="IPR013249">
    <property type="entry name" value="RNA_pol_sigma70_r4_t2"/>
</dbReference>
<dbReference type="OrthoDB" id="7268940at2"/>
<evidence type="ECO:0000259" key="6">
    <source>
        <dbReference type="Pfam" id="PF08281"/>
    </source>
</evidence>
<keyword evidence="8" id="KW-1185">Reference proteome</keyword>
<dbReference type="GO" id="GO:0006352">
    <property type="term" value="P:DNA-templated transcription initiation"/>
    <property type="evidence" value="ECO:0007669"/>
    <property type="project" value="InterPro"/>
</dbReference>
<dbReference type="SUPFAM" id="SSF88946">
    <property type="entry name" value="Sigma2 domain of RNA polymerase sigma factors"/>
    <property type="match status" value="1"/>
</dbReference>
<dbReference type="InterPro" id="IPR036388">
    <property type="entry name" value="WH-like_DNA-bd_sf"/>
</dbReference>
<gene>
    <name evidence="7" type="ORF">CRD36_11440</name>
</gene>
<feature type="domain" description="RNA polymerase sigma-70 region 2" evidence="5">
    <location>
        <begin position="12"/>
        <end position="76"/>
    </location>
</feature>
<evidence type="ECO:0000256" key="1">
    <source>
        <dbReference type="ARBA" id="ARBA00010641"/>
    </source>
</evidence>
<evidence type="ECO:0000259" key="5">
    <source>
        <dbReference type="Pfam" id="PF04542"/>
    </source>
</evidence>
<dbReference type="NCBIfam" id="TIGR02937">
    <property type="entry name" value="sigma70-ECF"/>
    <property type="match status" value="1"/>
</dbReference>
<keyword evidence="2" id="KW-0805">Transcription regulation</keyword>
<evidence type="ECO:0000313" key="7">
    <source>
        <dbReference type="EMBL" id="PHZ84421.1"/>
    </source>
</evidence>
<comment type="caution">
    <text evidence="7">The sequence shown here is derived from an EMBL/GenBank/DDBJ whole genome shotgun (WGS) entry which is preliminary data.</text>
</comment>
<protein>
    <submittedName>
        <fullName evidence="7">RNA polymerase subunit sigma-24</fullName>
    </submittedName>
</protein>
<dbReference type="Pfam" id="PF08281">
    <property type="entry name" value="Sigma70_r4_2"/>
    <property type="match status" value="1"/>
</dbReference>
<dbReference type="SUPFAM" id="SSF88659">
    <property type="entry name" value="Sigma3 and sigma4 domains of RNA polymerase sigma factors"/>
    <property type="match status" value="1"/>
</dbReference>
<proteinExistence type="inferred from homology"/>
<feature type="domain" description="RNA polymerase sigma factor 70 region 4 type 2" evidence="6">
    <location>
        <begin position="112"/>
        <end position="161"/>
    </location>
</feature>
<dbReference type="InterPro" id="IPR014284">
    <property type="entry name" value="RNA_pol_sigma-70_dom"/>
</dbReference>
<dbReference type="AlphaFoldDB" id="A0A2G4YQ17"/>
<dbReference type="InParanoid" id="A0A2G4YQ17"/>
<dbReference type="InterPro" id="IPR013324">
    <property type="entry name" value="RNA_pol_sigma_r3/r4-like"/>
</dbReference>
<keyword evidence="3" id="KW-0731">Sigma factor</keyword>
<dbReference type="FunCoup" id="A0A2G4YQ17">
    <property type="interactions" value="132"/>
</dbReference>
<dbReference type="PANTHER" id="PTHR43133">
    <property type="entry name" value="RNA POLYMERASE ECF-TYPE SIGMA FACTO"/>
    <property type="match status" value="1"/>
</dbReference>
<organism evidence="7 8">
    <name type="scientific">Paremcibacter congregatus</name>
    <dbReference type="NCBI Taxonomy" id="2043170"/>
    <lineage>
        <taxon>Bacteria</taxon>
        <taxon>Pseudomonadati</taxon>
        <taxon>Pseudomonadota</taxon>
        <taxon>Alphaproteobacteria</taxon>
        <taxon>Emcibacterales</taxon>
        <taxon>Emcibacteraceae</taxon>
        <taxon>Paremcibacter</taxon>
    </lineage>
</organism>
<dbReference type="Gene3D" id="1.10.10.10">
    <property type="entry name" value="Winged helix-like DNA-binding domain superfamily/Winged helix DNA-binding domain"/>
    <property type="match status" value="1"/>
</dbReference>
<dbReference type="GO" id="GO:0003677">
    <property type="term" value="F:DNA binding"/>
    <property type="evidence" value="ECO:0007669"/>
    <property type="project" value="InterPro"/>
</dbReference>
<accession>A0A2G4YQ17</accession>
<dbReference type="CDD" id="cd06171">
    <property type="entry name" value="Sigma70_r4"/>
    <property type="match status" value="1"/>
</dbReference>
<dbReference type="Pfam" id="PF04542">
    <property type="entry name" value="Sigma70_r2"/>
    <property type="match status" value="1"/>
</dbReference>
<dbReference type="InterPro" id="IPR039425">
    <property type="entry name" value="RNA_pol_sigma-70-like"/>
</dbReference>
<keyword evidence="4" id="KW-0804">Transcription</keyword>
<evidence type="ECO:0000256" key="2">
    <source>
        <dbReference type="ARBA" id="ARBA00023015"/>
    </source>
</evidence>
<dbReference type="PANTHER" id="PTHR43133:SF63">
    <property type="entry name" value="RNA POLYMERASE SIGMA FACTOR FECI-RELATED"/>
    <property type="match status" value="1"/>
</dbReference>
<dbReference type="Gene3D" id="1.10.1740.10">
    <property type="match status" value="1"/>
</dbReference>
<evidence type="ECO:0000256" key="3">
    <source>
        <dbReference type="ARBA" id="ARBA00023082"/>
    </source>
</evidence>
<dbReference type="InterPro" id="IPR013325">
    <property type="entry name" value="RNA_pol_sigma_r2"/>
</dbReference>
<name>A0A2G4YQ17_9PROT</name>
<comment type="similarity">
    <text evidence="1">Belongs to the sigma-70 factor family. ECF subfamily.</text>
</comment>
<dbReference type="InterPro" id="IPR007627">
    <property type="entry name" value="RNA_pol_sigma70_r2"/>
</dbReference>
<evidence type="ECO:0000313" key="8">
    <source>
        <dbReference type="Proteomes" id="UP000229730"/>
    </source>
</evidence>
<reference evidence="7 8" key="1">
    <citation type="submission" date="2017-10" db="EMBL/GenBank/DDBJ databases">
        <title>Frigbacter circumglobatus gen. nov. sp. nov., isolated from sediment cultured in situ.</title>
        <authorList>
            <person name="Zhao Z."/>
        </authorList>
    </citation>
    <scope>NUCLEOTIDE SEQUENCE [LARGE SCALE GENOMIC DNA]</scope>
    <source>
        <strain evidence="7 8">ZYL</strain>
    </source>
</reference>
<dbReference type="EMBL" id="PDEM01000024">
    <property type="protein sequence ID" value="PHZ84421.1"/>
    <property type="molecule type" value="Genomic_DNA"/>
</dbReference>
<dbReference type="RefSeq" id="WP_099473348.1">
    <property type="nucleotide sequence ID" value="NZ_CP041025.1"/>
</dbReference>
<evidence type="ECO:0000256" key="4">
    <source>
        <dbReference type="ARBA" id="ARBA00023163"/>
    </source>
</evidence>
<dbReference type="GO" id="GO:0016987">
    <property type="term" value="F:sigma factor activity"/>
    <property type="evidence" value="ECO:0007669"/>
    <property type="project" value="UniProtKB-KW"/>
</dbReference>